<evidence type="ECO:0000313" key="10">
    <source>
        <dbReference type="EMBL" id="EFM25509.1"/>
    </source>
</evidence>
<feature type="transmembrane region" description="Helical" evidence="9">
    <location>
        <begin position="161"/>
        <end position="180"/>
    </location>
</feature>
<dbReference type="InterPro" id="IPR004684">
    <property type="entry name" value="2keto-3dGluconate_permease"/>
</dbReference>
<organism evidence="10 11">
    <name type="scientific">Peptoniphilus duerdenii ATCC BAA-1640</name>
    <dbReference type="NCBI Taxonomy" id="862517"/>
    <lineage>
        <taxon>Bacteria</taxon>
        <taxon>Bacillati</taxon>
        <taxon>Bacillota</taxon>
        <taxon>Tissierellia</taxon>
        <taxon>Tissierellales</taxon>
        <taxon>Peptoniphilaceae</taxon>
        <taxon>Peptoniphilus</taxon>
    </lineage>
</organism>
<evidence type="ECO:0000256" key="7">
    <source>
        <dbReference type="ARBA" id="ARBA00022989"/>
    </source>
</evidence>
<evidence type="ECO:0000256" key="5">
    <source>
        <dbReference type="ARBA" id="ARBA00022692"/>
    </source>
</evidence>
<reference evidence="10 11" key="1">
    <citation type="submission" date="2010-07" db="EMBL/GenBank/DDBJ databases">
        <authorList>
            <person name="Muzny D."/>
            <person name="Qin X."/>
            <person name="Deng J."/>
            <person name="Jiang H."/>
            <person name="Liu Y."/>
            <person name="Qu J."/>
            <person name="Song X.-Z."/>
            <person name="Zhang L."/>
            <person name="Thornton R."/>
            <person name="Coyle M."/>
            <person name="Francisco L."/>
            <person name="Jackson L."/>
            <person name="Javaid M."/>
            <person name="Korchina V."/>
            <person name="Kovar C."/>
            <person name="Mata R."/>
            <person name="Mathew T."/>
            <person name="Ngo R."/>
            <person name="Nguyen L."/>
            <person name="Nguyen N."/>
            <person name="Okwuonu G."/>
            <person name="Ongeri F."/>
            <person name="Pham C."/>
            <person name="Simmons D."/>
            <person name="Wilczek-Boney K."/>
            <person name="Hale W."/>
            <person name="Jakkamsetti A."/>
            <person name="Pham P."/>
            <person name="Ruth R."/>
            <person name="San Lucas F."/>
            <person name="Warren J."/>
            <person name="Zhang J."/>
            <person name="Zhao Z."/>
            <person name="Zhou C."/>
            <person name="Zhu D."/>
            <person name="Lee S."/>
            <person name="Bess C."/>
            <person name="Blankenburg K."/>
            <person name="Forbes L."/>
            <person name="Fu Q."/>
            <person name="Gubbala S."/>
            <person name="Hirani K."/>
            <person name="Jayaseelan J.C."/>
            <person name="Lara F."/>
            <person name="Munidasa M."/>
            <person name="Palculict T."/>
            <person name="Patil S."/>
            <person name="Pu L.-L."/>
            <person name="Saada N."/>
            <person name="Tang L."/>
            <person name="Weissenberger G."/>
            <person name="Zhu Y."/>
            <person name="Hemphill L."/>
            <person name="Shang Y."/>
            <person name="Youmans B."/>
            <person name="Ayvaz T."/>
            <person name="Ross M."/>
            <person name="Santibanez J."/>
            <person name="Aqrawi P."/>
            <person name="Gross S."/>
            <person name="Joshi V."/>
            <person name="Fowler G."/>
            <person name="Nazareth L."/>
            <person name="Reid J."/>
            <person name="Worley K."/>
            <person name="Petrosino J."/>
            <person name="Highlander S."/>
            <person name="Gibbs R."/>
        </authorList>
    </citation>
    <scope>NUCLEOTIDE SEQUENCE [LARGE SCALE GENOMIC DNA]</scope>
    <source>
        <strain evidence="10 11">ATCC BAA-1640</strain>
    </source>
</reference>
<evidence type="ECO:0000256" key="4">
    <source>
        <dbReference type="ARBA" id="ARBA00022597"/>
    </source>
</evidence>
<keyword evidence="4" id="KW-0762">Sugar transport</keyword>
<dbReference type="GO" id="GO:0016020">
    <property type="term" value="C:membrane"/>
    <property type="evidence" value="ECO:0007669"/>
    <property type="project" value="InterPro"/>
</dbReference>
<protein>
    <submittedName>
        <fullName evidence="10">Putative 2-keto-3-deoxygluconate transporter</fullName>
    </submittedName>
</protein>
<comment type="caution">
    <text evidence="10">The sequence shown here is derived from an EMBL/GenBank/DDBJ whole genome shotgun (WGS) entry which is preliminary data.</text>
</comment>
<dbReference type="Pfam" id="PF03812">
    <property type="entry name" value="KdgT"/>
    <property type="match status" value="1"/>
</dbReference>
<feature type="transmembrane region" description="Helical" evidence="9">
    <location>
        <begin position="134"/>
        <end position="155"/>
    </location>
</feature>
<feature type="transmembrane region" description="Helical" evidence="9">
    <location>
        <begin position="247"/>
        <end position="267"/>
    </location>
</feature>
<dbReference type="GO" id="GO:0015649">
    <property type="term" value="F:2-keto-3-deoxygluconate:proton symporter activity"/>
    <property type="evidence" value="ECO:0007669"/>
    <property type="project" value="InterPro"/>
</dbReference>
<dbReference type="STRING" id="862517.HMPREF9225_0845"/>
<keyword evidence="2" id="KW-0813">Transport</keyword>
<keyword evidence="7 9" id="KW-1133">Transmembrane helix</keyword>
<dbReference type="RefSeq" id="WP_008901660.1">
    <property type="nucleotide sequence ID" value="NZ_GL397071.1"/>
</dbReference>
<evidence type="ECO:0000256" key="6">
    <source>
        <dbReference type="ARBA" id="ARBA00022847"/>
    </source>
</evidence>
<evidence type="ECO:0000313" key="11">
    <source>
        <dbReference type="Proteomes" id="UP000003280"/>
    </source>
</evidence>
<evidence type="ECO:0000256" key="3">
    <source>
        <dbReference type="ARBA" id="ARBA00022475"/>
    </source>
</evidence>
<keyword evidence="11" id="KW-1185">Reference proteome</keyword>
<dbReference type="AlphaFoldDB" id="E0NL06"/>
<evidence type="ECO:0000256" key="2">
    <source>
        <dbReference type="ARBA" id="ARBA00022448"/>
    </source>
</evidence>
<dbReference type="HOGENOM" id="CLU_057476_0_0_9"/>
<keyword evidence="3" id="KW-1003">Cell membrane</keyword>
<dbReference type="Proteomes" id="UP000003280">
    <property type="component" value="Unassembled WGS sequence"/>
</dbReference>
<keyword evidence="5 9" id="KW-0812">Transmembrane</keyword>
<evidence type="ECO:0000256" key="1">
    <source>
        <dbReference type="ARBA" id="ARBA00006430"/>
    </source>
</evidence>
<feature type="transmembrane region" description="Helical" evidence="9">
    <location>
        <begin position="38"/>
        <end position="60"/>
    </location>
</feature>
<name>E0NL06_9FIRM</name>
<feature type="transmembrane region" description="Helical" evidence="9">
    <location>
        <begin position="100"/>
        <end position="122"/>
    </location>
</feature>
<feature type="transmembrane region" description="Helical" evidence="9">
    <location>
        <begin position="12"/>
        <end position="32"/>
    </location>
</feature>
<feature type="transmembrane region" description="Helical" evidence="9">
    <location>
        <begin position="273"/>
        <end position="299"/>
    </location>
</feature>
<feature type="transmembrane region" description="Helical" evidence="9">
    <location>
        <begin position="72"/>
        <end position="94"/>
    </location>
</feature>
<dbReference type="EMBL" id="AEEH01000033">
    <property type="protein sequence ID" value="EFM25509.1"/>
    <property type="molecule type" value="Genomic_DNA"/>
</dbReference>
<accession>E0NL06</accession>
<feature type="transmembrane region" description="Helical" evidence="9">
    <location>
        <begin position="187"/>
        <end position="207"/>
    </location>
</feature>
<comment type="similarity">
    <text evidence="1">Belongs to the KdgT transporter family.</text>
</comment>
<dbReference type="OrthoDB" id="2833at2"/>
<sequence length="308" mass="32993">MKLMKKIPGGTLLIPMLVSALINTIHPTLFHVGGVTEAFFAGSGLNFILGAAIFISGCLLKLSTIKHVFQRYFFLLVFRTALCVGLGILFFKVFGLEGFLGISLVAFIATLTSINPSLFLAIMEDFGDEVDVSAFGLVSLFATPVVALFIFGLTQPTELDFMPILSMVIPLVLGIIIGNTDHELGKFLVTGMPFVIFMLGWCVGAKINLLDAFTAGISGVVMTVLYYVLTALPLLFIEKKIMKRSGIATFGISTIAGLSASVPLILAETNPEIAIYGARATAIVTMGVVISAFASPFLAKMQYDKAKK</sequence>
<gene>
    <name evidence="10" type="ORF">HMPREF9225_0845</name>
</gene>
<proteinExistence type="inferred from homology"/>
<feature type="transmembrane region" description="Helical" evidence="9">
    <location>
        <begin position="213"/>
        <end position="235"/>
    </location>
</feature>
<evidence type="ECO:0000256" key="9">
    <source>
        <dbReference type="SAM" id="Phobius"/>
    </source>
</evidence>
<evidence type="ECO:0000256" key="8">
    <source>
        <dbReference type="ARBA" id="ARBA00023136"/>
    </source>
</evidence>
<keyword evidence="8 9" id="KW-0472">Membrane</keyword>
<keyword evidence="6" id="KW-0769">Symport</keyword>
<dbReference type="eggNOG" id="ENOG502Z7JT">
    <property type="taxonomic scope" value="Bacteria"/>
</dbReference>